<comment type="subcellular location">
    <subcellularLocation>
        <location evidence="1">Mitochondrion membrane</location>
        <topology evidence="1">Multi-pass membrane protein</topology>
    </subcellularLocation>
</comment>
<name>A0ABM1NNV0_DROAR</name>
<evidence type="ECO:0000256" key="10">
    <source>
        <dbReference type="RuleBase" id="RU000488"/>
    </source>
</evidence>
<reference evidence="12" key="2">
    <citation type="journal article" date="2016" name="G3 (Bethesda)">
        <title>Genome Evolution in Three Species of Cactophilic Drosophila.</title>
        <authorList>
            <person name="Sanchez-Flores A."/>
            <person name="Penazola F."/>
            <person name="Carpinteyro-Ponce J."/>
            <person name="Nazario-Yepiz N."/>
            <person name="Abreu-Goodger C."/>
            <person name="Machado C.A."/>
            <person name="Markow T.A."/>
        </authorList>
    </citation>
    <scope>NUCLEOTIDE SEQUENCE [LARGE SCALE GENOMIC DNA]</scope>
</reference>
<dbReference type="InterPro" id="IPR023395">
    <property type="entry name" value="MCP_dom_sf"/>
</dbReference>
<dbReference type="PANTHER" id="PTHR45624">
    <property type="entry name" value="MITOCHONDRIAL BASIC AMINO ACIDS TRANSPORTER-RELATED"/>
    <property type="match status" value="1"/>
</dbReference>
<evidence type="ECO:0000313" key="12">
    <source>
        <dbReference type="Proteomes" id="UP000694904"/>
    </source>
</evidence>
<keyword evidence="4 9" id="KW-0812">Transmembrane</keyword>
<comment type="similarity">
    <text evidence="2 10">Belongs to the mitochondrial carrier (TC 2.A.29) family.</text>
</comment>
<dbReference type="Pfam" id="PF00153">
    <property type="entry name" value="Mito_carr"/>
    <property type="match status" value="3"/>
</dbReference>
<feature type="transmembrane region" description="Helical" evidence="11">
    <location>
        <begin position="244"/>
        <end position="262"/>
    </location>
</feature>
<sequence length="355" mass="39596">KILGAAGVLVGHPFDTVKVHLQTDDPKNPKYKGTLHCMKTILLVDNIRGLYRGISSPMMGIGLVNAIVFGVYGNVQKLSENPNSLMTHFNAGVMAGIAQSFICAPMELAKTRLQLSKYIDNQPKFKGPIDCLLYVQKTEGIRGTFKGLWATILRDIPGFASYFVSYEFLMQLKEKPSVPYVLVAGGCAGMASWLACYPIDVVKTHMQSDALGKRAKYNGFVDCAINNYKKEGIPFFFRGLNSTLVRAFPMNAACFFVVAWVLDFCKKNGIDMIENPNQNLNVVNLDNLTHAYFQNDFGKDDTLVRKIISENASEQHESALESSYGSFLDYYHNDQIYESKIRNSQLNISNTTNQS</sequence>
<proteinExistence type="inferred from homology"/>
<keyword evidence="7" id="KW-0496">Mitochondrion</keyword>
<organism evidence="12 13">
    <name type="scientific">Drosophila arizonae</name>
    <name type="common">Fruit fly</name>
    <dbReference type="NCBI Taxonomy" id="7263"/>
    <lineage>
        <taxon>Eukaryota</taxon>
        <taxon>Metazoa</taxon>
        <taxon>Ecdysozoa</taxon>
        <taxon>Arthropoda</taxon>
        <taxon>Hexapoda</taxon>
        <taxon>Insecta</taxon>
        <taxon>Pterygota</taxon>
        <taxon>Neoptera</taxon>
        <taxon>Endopterygota</taxon>
        <taxon>Diptera</taxon>
        <taxon>Brachycera</taxon>
        <taxon>Muscomorpha</taxon>
        <taxon>Ephydroidea</taxon>
        <taxon>Drosophilidae</taxon>
        <taxon>Drosophila</taxon>
    </lineage>
</organism>
<dbReference type="InterPro" id="IPR050567">
    <property type="entry name" value="Mitochondrial_Carrier"/>
</dbReference>
<evidence type="ECO:0000256" key="11">
    <source>
        <dbReference type="SAM" id="Phobius"/>
    </source>
</evidence>
<keyword evidence="5" id="KW-0677">Repeat</keyword>
<feature type="transmembrane region" description="Helical" evidence="11">
    <location>
        <begin position="58"/>
        <end position="75"/>
    </location>
</feature>
<evidence type="ECO:0000256" key="7">
    <source>
        <dbReference type="ARBA" id="ARBA00023128"/>
    </source>
</evidence>
<feature type="transmembrane region" description="Helical" evidence="11">
    <location>
        <begin position="178"/>
        <end position="195"/>
    </location>
</feature>
<dbReference type="SUPFAM" id="SSF103506">
    <property type="entry name" value="Mitochondrial carrier"/>
    <property type="match status" value="1"/>
</dbReference>
<dbReference type="PANTHER" id="PTHR45624:SF61">
    <property type="entry name" value="MITOCHONDRIAL BASIC AMINO ACIDS TRANSPORTER"/>
    <property type="match status" value="1"/>
</dbReference>
<evidence type="ECO:0000256" key="1">
    <source>
        <dbReference type="ARBA" id="ARBA00004225"/>
    </source>
</evidence>
<dbReference type="PROSITE" id="PS50920">
    <property type="entry name" value="SOLCAR"/>
    <property type="match status" value="3"/>
</dbReference>
<reference evidence="12" key="1">
    <citation type="journal article" date="1997" name="Nucleic Acids Res.">
        <title>tRNAscan-SE: a program for improved detection of transfer RNA genes in genomic sequence.</title>
        <authorList>
            <person name="Lowe T.M."/>
            <person name="Eddy S.R."/>
        </authorList>
    </citation>
    <scope>NUCLEOTIDE SEQUENCE [LARGE SCALE GENOMIC DNA]</scope>
</reference>
<evidence type="ECO:0000256" key="9">
    <source>
        <dbReference type="PROSITE-ProRule" id="PRU00282"/>
    </source>
</evidence>
<feature type="repeat" description="Solcar" evidence="9">
    <location>
        <begin position="1"/>
        <end position="78"/>
    </location>
</feature>
<evidence type="ECO:0000256" key="3">
    <source>
        <dbReference type="ARBA" id="ARBA00022448"/>
    </source>
</evidence>
<dbReference type="PRINTS" id="PR00926">
    <property type="entry name" value="MITOCARRIER"/>
</dbReference>
<keyword evidence="8 9" id="KW-0472">Membrane</keyword>
<feature type="repeat" description="Solcar" evidence="9">
    <location>
        <begin position="176"/>
        <end position="264"/>
    </location>
</feature>
<keyword evidence="6 11" id="KW-1133">Transmembrane helix</keyword>
<dbReference type="RefSeq" id="XP_017856636.1">
    <property type="nucleotide sequence ID" value="XM_018001147.1"/>
</dbReference>
<feature type="repeat" description="Solcar" evidence="9">
    <location>
        <begin position="83"/>
        <end position="172"/>
    </location>
</feature>
<evidence type="ECO:0000256" key="6">
    <source>
        <dbReference type="ARBA" id="ARBA00022989"/>
    </source>
</evidence>
<evidence type="ECO:0000256" key="2">
    <source>
        <dbReference type="ARBA" id="ARBA00006375"/>
    </source>
</evidence>
<dbReference type="InterPro" id="IPR018108">
    <property type="entry name" value="MCP_transmembrane"/>
</dbReference>
<protein>
    <submittedName>
        <fullName evidence="13">Mitochondrial basic amino acids transporter</fullName>
    </submittedName>
</protein>
<dbReference type="Gene3D" id="1.50.40.10">
    <property type="entry name" value="Mitochondrial carrier domain"/>
    <property type="match status" value="1"/>
</dbReference>
<evidence type="ECO:0000256" key="8">
    <source>
        <dbReference type="ARBA" id="ARBA00023136"/>
    </source>
</evidence>
<feature type="transmembrane region" description="Helical" evidence="11">
    <location>
        <begin position="87"/>
        <end position="109"/>
    </location>
</feature>
<keyword evidence="12" id="KW-1185">Reference proteome</keyword>
<reference evidence="13" key="3">
    <citation type="submission" date="2025-08" db="UniProtKB">
        <authorList>
            <consortium name="RefSeq"/>
        </authorList>
    </citation>
    <scope>IDENTIFICATION</scope>
    <source>
        <tissue evidence="13">Whole organism</tissue>
    </source>
</reference>
<keyword evidence="3 10" id="KW-0813">Transport</keyword>
<dbReference type="InterPro" id="IPR002067">
    <property type="entry name" value="MCP"/>
</dbReference>
<accession>A0ABM1NNV0</accession>
<gene>
    <name evidence="13" type="primary">LOC108609426</name>
</gene>
<evidence type="ECO:0000256" key="4">
    <source>
        <dbReference type="ARBA" id="ARBA00022692"/>
    </source>
</evidence>
<evidence type="ECO:0000256" key="5">
    <source>
        <dbReference type="ARBA" id="ARBA00022737"/>
    </source>
</evidence>
<dbReference type="Proteomes" id="UP000694904">
    <property type="component" value="Chromosome 3"/>
</dbReference>
<feature type="non-terminal residue" evidence="13">
    <location>
        <position position="1"/>
    </location>
</feature>
<dbReference type="GeneID" id="108609426"/>
<evidence type="ECO:0000313" key="13">
    <source>
        <dbReference type="RefSeq" id="XP_017856636.1"/>
    </source>
</evidence>